<reference evidence="3 4" key="1">
    <citation type="submission" date="2019-06" db="EMBL/GenBank/DDBJ databases">
        <title>Genomic Encyclopedia of Type Strains, Phase IV (KMG-V): Genome sequencing to study the core and pangenomes of soil and plant-associated prokaryotes.</title>
        <authorList>
            <person name="Whitman W."/>
        </authorList>
    </citation>
    <scope>NUCLEOTIDE SEQUENCE [LARGE SCALE GENOMIC DNA]</scope>
    <source>
        <strain evidence="3 4">BR 11880</strain>
    </source>
</reference>
<feature type="chain" id="PRO_5021778707" evidence="1">
    <location>
        <begin position="21"/>
        <end position="278"/>
    </location>
</feature>
<evidence type="ECO:0000313" key="4">
    <source>
        <dbReference type="Proteomes" id="UP000319859"/>
    </source>
</evidence>
<sequence length="278" mass="29012">MRYLPLLSLLIATVSGTALAADRPVTIRFAGALGGTPFACGQPTPGIGKTGATVVASDFRFYVSGLALVNEAGKEVPVALDQGTPWQHADVALVDLRQGTGPCAGPGPRTEVTGHVPEGHYKGVRFTMGVPFALNHADATVAPAPLNVAAMFWTWQMGYKFLKVDLTATTPEERRVLFALHIGSTGCGTGGPGQPPVSCSNPNSPRIDLADFDPDRDQVVADPAALLTDSDVTETIQGTAPGCMSAPTDPKCLPILPKLGLPIGNHPAEAQRLFQVAR</sequence>
<dbReference type="NCBIfam" id="TIGR04052">
    <property type="entry name" value="MbnP_like_WxW"/>
    <property type="match status" value="1"/>
</dbReference>
<comment type="caution">
    <text evidence="3">The sequence shown here is derived from an EMBL/GenBank/DDBJ whole genome shotgun (WGS) entry which is preliminary data.</text>
</comment>
<feature type="domain" description="Copper-binding protein MbnP-like" evidence="2">
    <location>
        <begin position="23"/>
        <end position="245"/>
    </location>
</feature>
<dbReference type="Proteomes" id="UP000319859">
    <property type="component" value="Unassembled WGS sequence"/>
</dbReference>
<dbReference type="OrthoDB" id="64245at2"/>
<protein>
    <submittedName>
        <fullName evidence="3">Putative repeat protein (TIGR04052 family)</fullName>
    </submittedName>
</protein>
<evidence type="ECO:0000256" key="1">
    <source>
        <dbReference type="SAM" id="SignalP"/>
    </source>
</evidence>
<dbReference type="AlphaFoldDB" id="A0A560FP53"/>
<accession>A0A560FP53</accession>
<gene>
    <name evidence="3" type="ORF">FBZ89_102156</name>
</gene>
<name>A0A560FP53_9PROT</name>
<dbReference type="InterPro" id="IPR046863">
    <property type="entry name" value="MbnP-like_dom"/>
</dbReference>
<dbReference type="Pfam" id="PF20243">
    <property type="entry name" value="MbnP"/>
    <property type="match status" value="1"/>
</dbReference>
<proteinExistence type="predicted"/>
<dbReference type="EMBL" id="VITN01000002">
    <property type="protein sequence ID" value="TWB23403.1"/>
    <property type="molecule type" value="Genomic_DNA"/>
</dbReference>
<dbReference type="InterPro" id="IPR023977">
    <property type="entry name" value="MbnP-like"/>
</dbReference>
<evidence type="ECO:0000313" key="3">
    <source>
        <dbReference type="EMBL" id="TWB23403.1"/>
    </source>
</evidence>
<organism evidence="3 4">
    <name type="scientific">Nitrospirillum amazonense</name>
    <dbReference type="NCBI Taxonomy" id="28077"/>
    <lineage>
        <taxon>Bacteria</taxon>
        <taxon>Pseudomonadati</taxon>
        <taxon>Pseudomonadota</taxon>
        <taxon>Alphaproteobacteria</taxon>
        <taxon>Rhodospirillales</taxon>
        <taxon>Azospirillaceae</taxon>
        <taxon>Nitrospirillum</taxon>
    </lineage>
</organism>
<keyword evidence="1" id="KW-0732">Signal</keyword>
<dbReference type="RefSeq" id="WP_145748620.1">
    <property type="nucleotide sequence ID" value="NZ_VITN01000002.1"/>
</dbReference>
<evidence type="ECO:0000259" key="2">
    <source>
        <dbReference type="Pfam" id="PF20243"/>
    </source>
</evidence>
<feature type="signal peptide" evidence="1">
    <location>
        <begin position="1"/>
        <end position="20"/>
    </location>
</feature>